<organism evidence="1">
    <name type="scientific">marine sediment metagenome</name>
    <dbReference type="NCBI Taxonomy" id="412755"/>
    <lineage>
        <taxon>unclassified sequences</taxon>
        <taxon>metagenomes</taxon>
        <taxon>ecological metagenomes</taxon>
    </lineage>
</organism>
<dbReference type="EMBL" id="BART01010576">
    <property type="protein sequence ID" value="GAG89550.1"/>
    <property type="molecule type" value="Genomic_DNA"/>
</dbReference>
<reference evidence="1" key="1">
    <citation type="journal article" date="2014" name="Front. Microbiol.">
        <title>High frequency of phylogenetically diverse reductive dehalogenase-homologous genes in deep subseafloor sedimentary metagenomes.</title>
        <authorList>
            <person name="Kawai M."/>
            <person name="Futagami T."/>
            <person name="Toyoda A."/>
            <person name="Takaki Y."/>
            <person name="Nishi S."/>
            <person name="Hori S."/>
            <person name="Arai W."/>
            <person name="Tsubouchi T."/>
            <person name="Morono Y."/>
            <person name="Uchiyama I."/>
            <person name="Ito T."/>
            <person name="Fujiyama A."/>
            <person name="Inagaki F."/>
            <person name="Takami H."/>
        </authorList>
    </citation>
    <scope>NUCLEOTIDE SEQUENCE</scope>
    <source>
        <strain evidence="1">Expedition CK06-06</strain>
    </source>
</reference>
<accession>X1B3H0</accession>
<comment type="caution">
    <text evidence="1">The sequence shown here is derived from an EMBL/GenBank/DDBJ whole genome shotgun (WGS) entry which is preliminary data.</text>
</comment>
<evidence type="ECO:0000313" key="1">
    <source>
        <dbReference type="EMBL" id="GAG89550.1"/>
    </source>
</evidence>
<proteinExistence type="predicted"/>
<sequence>IISDSSGERENIKPKEKILIYEFVYTPALN</sequence>
<protein>
    <submittedName>
        <fullName evidence="1">Uncharacterized protein</fullName>
    </submittedName>
</protein>
<gene>
    <name evidence="1" type="ORF">S01H4_22932</name>
</gene>
<name>X1B3H0_9ZZZZ</name>
<dbReference type="AlphaFoldDB" id="X1B3H0"/>
<feature type="non-terminal residue" evidence="1">
    <location>
        <position position="1"/>
    </location>
</feature>